<evidence type="ECO:0000313" key="3">
    <source>
        <dbReference type="Proteomes" id="UP001596060"/>
    </source>
</evidence>
<reference evidence="3" key="1">
    <citation type="journal article" date="2019" name="Int. J. Syst. Evol. Microbiol.">
        <title>The Global Catalogue of Microorganisms (GCM) 10K type strain sequencing project: providing services to taxonomists for standard genome sequencing and annotation.</title>
        <authorList>
            <consortium name="The Broad Institute Genomics Platform"/>
            <consortium name="The Broad Institute Genome Sequencing Center for Infectious Disease"/>
            <person name="Wu L."/>
            <person name="Ma J."/>
        </authorList>
    </citation>
    <scope>NUCLEOTIDE SEQUENCE [LARGE SCALE GENOMIC DNA]</scope>
    <source>
        <strain evidence="3">CCUG 43117</strain>
    </source>
</reference>
<dbReference type="RefSeq" id="WP_377816255.1">
    <property type="nucleotide sequence ID" value="NZ_JBHSLU010000012.1"/>
</dbReference>
<comment type="caution">
    <text evidence="2">The sequence shown here is derived from an EMBL/GenBank/DDBJ whole genome shotgun (WGS) entry which is preliminary data.</text>
</comment>
<feature type="region of interest" description="Disordered" evidence="1">
    <location>
        <begin position="58"/>
        <end position="81"/>
    </location>
</feature>
<dbReference type="Pfam" id="PF10948">
    <property type="entry name" value="DUF2635"/>
    <property type="match status" value="1"/>
</dbReference>
<feature type="compositionally biased region" description="Low complexity" evidence="1">
    <location>
        <begin position="60"/>
        <end position="71"/>
    </location>
</feature>
<name>A0ABW0NZA0_9HYPH</name>
<sequence length="81" mass="8795">MSPTATLVDVRPQAGRRVRDQEGSLLPETHILRGVPRSAYWLRLERDGDVTLAAHEPEAEPAVETAVELPALPTADGKKKG</sequence>
<dbReference type="InterPro" id="IPR024400">
    <property type="entry name" value="DUF2635"/>
</dbReference>
<gene>
    <name evidence="2" type="ORF">ACFPN9_07770</name>
</gene>
<protein>
    <submittedName>
        <fullName evidence="2">DUF2635 domain-containing protein</fullName>
    </submittedName>
</protein>
<dbReference type="Proteomes" id="UP001596060">
    <property type="component" value="Unassembled WGS sequence"/>
</dbReference>
<evidence type="ECO:0000313" key="2">
    <source>
        <dbReference type="EMBL" id="MFC5505152.1"/>
    </source>
</evidence>
<keyword evidence="3" id="KW-1185">Reference proteome</keyword>
<accession>A0ABW0NZA0</accession>
<organism evidence="2 3">
    <name type="scientific">Bosea massiliensis</name>
    <dbReference type="NCBI Taxonomy" id="151419"/>
    <lineage>
        <taxon>Bacteria</taxon>
        <taxon>Pseudomonadati</taxon>
        <taxon>Pseudomonadota</taxon>
        <taxon>Alphaproteobacteria</taxon>
        <taxon>Hyphomicrobiales</taxon>
        <taxon>Boseaceae</taxon>
        <taxon>Bosea</taxon>
    </lineage>
</organism>
<evidence type="ECO:0000256" key="1">
    <source>
        <dbReference type="SAM" id="MobiDB-lite"/>
    </source>
</evidence>
<dbReference type="EMBL" id="JBHSLU010000012">
    <property type="protein sequence ID" value="MFC5505152.1"/>
    <property type="molecule type" value="Genomic_DNA"/>
</dbReference>
<proteinExistence type="predicted"/>